<evidence type="ECO:0000259" key="14">
    <source>
        <dbReference type="PROSITE" id="PS50157"/>
    </source>
</evidence>
<evidence type="ECO:0000256" key="5">
    <source>
        <dbReference type="ARBA" id="ARBA00022771"/>
    </source>
</evidence>
<evidence type="ECO:0000256" key="6">
    <source>
        <dbReference type="ARBA" id="ARBA00022833"/>
    </source>
</evidence>
<reference evidence="15 16" key="1">
    <citation type="submission" date="2024-04" db="EMBL/GenBank/DDBJ databases">
        <authorList>
            <consortium name="Genoscope - CEA"/>
            <person name="William W."/>
        </authorList>
    </citation>
    <scope>NUCLEOTIDE SEQUENCE [LARGE SCALE GENOMIC DNA]</scope>
</reference>
<evidence type="ECO:0000256" key="9">
    <source>
        <dbReference type="ARBA" id="ARBA00023163"/>
    </source>
</evidence>
<dbReference type="FunFam" id="3.30.160.60:FF:000325">
    <property type="entry name" value="ZFP90 zinc finger protein"/>
    <property type="match status" value="1"/>
</dbReference>
<dbReference type="GO" id="GO:0003677">
    <property type="term" value="F:DNA binding"/>
    <property type="evidence" value="ECO:0007669"/>
    <property type="project" value="UniProtKB-KW"/>
</dbReference>
<evidence type="ECO:0000256" key="3">
    <source>
        <dbReference type="ARBA" id="ARBA00022723"/>
    </source>
</evidence>
<dbReference type="SMART" id="SM00614">
    <property type="entry name" value="ZnF_BED"/>
    <property type="match status" value="3"/>
</dbReference>
<feature type="domain" description="C2H2-type" evidence="14">
    <location>
        <begin position="344"/>
        <end position="371"/>
    </location>
</feature>
<keyword evidence="6" id="KW-0862">Zinc</keyword>
<feature type="domain" description="C2H2-type" evidence="14">
    <location>
        <begin position="260"/>
        <end position="287"/>
    </location>
</feature>
<feature type="domain" description="C2H2-type" evidence="14">
    <location>
        <begin position="100"/>
        <end position="127"/>
    </location>
</feature>
<feature type="domain" description="C2H2-type" evidence="14">
    <location>
        <begin position="204"/>
        <end position="231"/>
    </location>
</feature>
<dbReference type="FunFam" id="3.30.160.60:FF:000145">
    <property type="entry name" value="Zinc finger protein 574"/>
    <property type="match status" value="1"/>
</dbReference>
<keyword evidence="9" id="KW-0804">Transcription</keyword>
<evidence type="ECO:0000256" key="1">
    <source>
        <dbReference type="ARBA" id="ARBA00004123"/>
    </source>
</evidence>
<evidence type="ECO:0000313" key="16">
    <source>
        <dbReference type="Proteomes" id="UP001497497"/>
    </source>
</evidence>
<dbReference type="Proteomes" id="UP001497497">
    <property type="component" value="Unassembled WGS sequence"/>
</dbReference>
<feature type="domain" description="C2H2-type" evidence="14">
    <location>
        <begin position="128"/>
        <end position="151"/>
    </location>
</feature>
<feature type="region of interest" description="Disordered" evidence="13">
    <location>
        <begin position="780"/>
        <end position="805"/>
    </location>
</feature>
<feature type="domain" description="C2H2-type" evidence="14">
    <location>
        <begin position="1036"/>
        <end position="1063"/>
    </location>
</feature>
<dbReference type="Gene3D" id="3.30.160.60">
    <property type="entry name" value="Classic Zinc Finger"/>
    <property type="match status" value="19"/>
</dbReference>
<feature type="domain" description="C2H2-type" evidence="14">
    <location>
        <begin position="1064"/>
        <end position="1091"/>
    </location>
</feature>
<sequence length="1287" mass="145475">MQHREKSLSGSSVNGKKKHEGHISSRDHVTHINTQIKQSKLSKSKNDESEQISGYECPLPMAVKEPTKIISKTCEVCGKVFARAANVLQHMKLHRGERPFPCSLCGKTFHRSDHLKAHVRIHSKKRHFQCEHCDETFKRKDHLKYHQINFHGVKISLNELRRYSRHAFSQPQKKTILCDVCGISFGNERNLKNHLRIHSNQGKYSCQFCAKSFNQSSNLNIHLRKHTGQTPYKCLNCDKSFTTSAKLKTHARKHTGDLPFTCSLCGRLFGQEHLLKMHMRIHNDHKQFKCSHCDKMFMHSSTLRAHVRTHTKEKPYRCDECGDSFAQISSLTYHRRTHSGEKPYSCDICGKSYTRSATLNVHLTRHTGQKRISCPRCEFKCDTPKNLRKHIDKLHGELKDSGDMLLKQARTRVVGALYAESVINSNNVTHQSLTNSSEADCESVYGSSCPTTQAQEITTQDFSSSGHLDAGAMVYSSSSTLATDRIRDSQILNSIPHSNQTSVETSTSVSNCNSSNIGQAQFYSCYINYSMLSPLQFDLNQMQPAPLGTFFPVHTPDPTLLPDSTVIYIRPNSLQNDHINFSLYPSLVTENISVPTQISFNGAQISSPGQLSTSVPASVQTPFYHQSCHNQANPGNGAPHSQTQFEVASDSVHPQGSSNTLDPLVVPAFLRSDQIICQDHMHSTGDDLRMKDESKDGQENLISNKLKTVRDDVDNEGEPVEKEDQDLCQKFESRDKESKDSEVKLSHLKKLVLPPLIAPPLPTSSKKSVVRLVKCSKAKKSKTKKYNKKSGHVDKISKRTKDDSQSKEQAECKICGQKFSRAGNLTTHMRLHSGERPYACNVCSKTFSRSDHLKTHKLLHGGDKTLLCNHCGETFPTVEQLRGHIEDMHENMNPFACNACTFSCIHLGELKDHIKSHEGKLSFGCQVCCIKFLKAKDLKKHMFSHSGHSPFTCHMCHKKFKESSCLKLHIRTKHTGEKHFKCGVCGDAFVTAAKLQRHIRHHSGIRPYACEFCGKMFIDTCLLKMHVRIHTKEKPFKCKHCEQCFTHPSTLRAHVRIHTGNKPYSCNLCDASFSQVSSLSYHQRKHDRLKPYTCHVCGNSYTRSTTLNIHLTRHTGLKRVSCPHCPFKCDTPKHLRKHVAKLHTGNESAKIVTLESKHDIPLRETQKQHNFEAVEIPLKETQLVHPQPFEELPVKEHQIVLNQVPPSLSMSECLPPIPVPQSLSVPELLPHLPFQQYENRDQMVEGCALTNQMVDSNQQVLRSLILSGSNDFVTRNVMLTSSTLNQL</sequence>
<dbReference type="FunFam" id="3.30.160.60:FF:001156">
    <property type="entry name" value="Zinc finger protein 407"/>
    <property type="match status" value="1"/>
</dbReference>
<keyword evidence="8" id="KW-0238">DNA-binding</keyword>
<dbReference type="SMART" id="SM00355">
    <property type="entry name" value="ZnF_C2H2"/>
    <property type="match status" value="23"/>
</dbReference>
<dbReference type="FunFam" id="3.30.160.60:FF:000645">
    <property type="entry name" value="Zinc finger and BTB domain containing 40"/>
    <property type="match status" value="1"/>
</dbReference>
<evidence type="ECO:0000256" key="11">
    <source>
        <dbReference type="ARBA" id="ARBA00068876"/>
    </source>
</evidence>
<dbReference type="FunFam" id="3.30.160.60:FF:000340">
    <property type="entry name" value="zinc finger protein 473 isoform X1"/>
    <property type="match status" value="1"/>
</dbReference>
<dbReference type="GO" id="GO:0008270">
    <property type="term" value="F:zinc ion binding"/>
    <property type="evidence" value="ECO:0007669"/>
    <property type="project" value="UniProtKB-KW"/>
</dbReference>
<feature type="domain" description="C2H2-type" evidence="14">
    <location>
        <begin position="810"/>
        <end position="837"/>
    </location>
</feature>
<dbReference type="GO" id="GO:0005634">
    <property type="term" value="C:nucleus"/>
    <property type="evidence" value="ECO:0007669"/>
    <property type="project" value="UniProtKB-SubCell"/>
</dbReference>
<dbReference type="FunFam" id="3.30.160.60:FF:000663">
    <property type="entry name" value="Zinc finger protein 45"/>
    <property type="match status" value="1"/>
</dbReference>
<feature type="compositionally biased region" description="Basic and acidic residues" evidence="13">
    <location>
        <begin position="791"/>
        <end position="805"/>
    </location>
</feature>
<gene>
    <name evidence="15" type="ORF">GSLYS_00007252001</name>
</gene>
<feature type="domain" description="C2H2-type" evidence="14">
    <location>
        <begin position="951"/>
        <end position="979"/>
    </location>
</feature>
<keyword evidence="4" id="KW-0677">Repeat</keyword>
<dbReference type="InterPro" id="IPR036236">
    <property type="entry name" value="Znf_C2H2_sf"/>
</dbReference>
<dbReference type="FunFam" id="3.30.160.60:FF:000100">
    <property type="entry name" value="Zinc finger 45-like"/>
    <property type="match status" value="1"/>
</dbReference>
<feature type="domain" description="C2H2-type" evidence="14">
    <location>
        <begin position="866"/>
        <end position="894"/>
    </location>
</feature>
<comment type="subcellular location">
    <subcellularLocation>
        <location evidence="1">Nucleus</location>
    </subcellularLocation>
</comment>
<dbReference type="FunFam" id="3.30.160.60:FF:002343">
    <property type="entry name" value="Zinc finger protein 33A"/>
    <property type="match status" value="2"/>
</dbReference>
<feature type="region of interest" description="Disordered" evidence="13">
    <location>
        <begin position="1"/>
        <end position="47"/>
    </location>
</feature>
<feature type="domain" description="C2H2-type" evidence="14">
    <location>
        <begin position="1008"/>
        <end position="1035"/>
    </location>
</feature>
<feature type="domain" description="C2H2-type" evidence="14">
    <location>
        <begin position="316"/>
        <end position="343"/>
    </location>
</feature>
<feature type="domain" description="C2H2-type" evidence="14">
    <location>
        <begin position="232"/>
        <end position="259"/>
    </location>
</feature>
<feature type="region of interest" description="Disordered" evidence="13">
    <location>
        <begin position="710"/>
        <end position="741"/>
    </location>
</feature>
<comment type="caution">
    <text evidence="15">The sequence shown here is derived from an EMBL/GenBank/DDBJ whole genome shotgun (WGS) entry which is preliminary data.</text>
</comment>
<feature type="domain" description="C2H2-type" evidence="14">
    <location>
        <begin position="980"/>
        <end position="1007"/>
    </location>
</feature>
<dbReference type="PANTHER" id="PTHR24379">
    <property type="entry name" value="KRAB AND ZINC FINGER DOMAIN-CONTAINING"/>
    <property type="match status" value="1"/>
</dbReference>
<evidence type="ECO:0000256" key="4">
    <source>
        <dbReference type="ARBA" id="ARBA00022737"/>
    </source>
</evidence>
<feature type="domain" description="C2H2-type" evidence="14">
    <location>
        <begin position="1092"/>
        <end position="1119"/>
    </location>
</feature>
<accession>A0AAV2HHP9</accession>
<feature type="compositionally biased region" description="Polar residues" evidence="13">
    <location>
        <begin position="31"/>
        <end position="41"/>
    </location>
</feature>
<feature type="domain" description="C2H2-type" evidence="14">
    <location>
        <begin position="923"/>
        <end position="950"/>
    </location>
</feature>
<feature type="compositionally biased region" description="Basic and acidic residues" evidence="13">
    <location>
        <begin position="719"/>
        <end position="741"/>
    </location>
</feature>
<dbReference type="PANTHER" id="PTHR24379:SF121">
    <property type="entry name" value="C2H2-TYPE DOMAIN-CONTAINING PROTEIN"/>
    <property type="match status" value="1"/>
</dbReference>
<feature type="domain" description="C2H2-type" evidence="14">
    <location>
        <begin position="176"/>
        <end position="203"/>
    </location>
</feature>
<keyword evidence="16" id="KW-1185">Reference proteome</keyword>
<dbReference type="InterPro" id="IPR013087">
    <property type="entry name" value="Znf_C2H2_type"/>
</dbReference>
<dbReference type="EMBL" id="CAXITT010000138">
    <property type="protein sequence ID" value="CAL1533234.1"/>
    <property type="molecule type" value="Genomic_DNA"/>
</dbReference>
<feature type="domain" description="C2H2-type" evidence="14">
    <location>
        <begin position="72"/>
        <end position="99"/>
    </location>
</feature>
<comment type="similarity">
    <text evidence="2">Belongs to the krueppel C2H2-type zinc-finger protein family.</text>
</comment>
<feature type="domain" description="C2H2-type" evidence="14">
    <location>
        <begin position="838"/>
        <end position="865"/>
    </location>
</feature>
<feature type="compositionally biased region" description="Basic residues" evidence="13">
    <location>
        <begin position="780"/>
        <end position="790"/>
    </location>
</feature>
<feature type="region of interest" description="Disordered" evidence="13">
    <location>
        <begin position="626"/>
        <end position="659"/>
    </location>
</feature>
<keyword evidence="10" id="KW-0539">Nucleus</keyword>
<organism evidence="15 16">
    <name type="scientific">Lymnaea stagnalis</name>
    <name type="common">Great pond snail</name>
    <name type="synonym">Helix stagnalis</name>
    <dbReference type="NCBI Taxonomy" id="6523"/>
    <lineage>
        <taxon>Eukaryota</taxon>
        <taxon>Metazoa</taxon>
        <taxon>Spiralia</taxon>
        <taxon>Lophotrochozoa</taxon>
        <taxon>Mollusca</taxon>
        <taxon>Gastropoda</taxon>
        <taxon>Heterobranchia</taxon>
        <taxon>Euthyneura</taxon>
        <taxon>Panpulmonata</taxon>
        <taxon>Hygrophila</taxon>
        <taxon>Lymnaeoidea</taxon>
        <taxon>Lymnaeidae</taxon>
        <taxon>Lymnaea</taxon>
    </lineage>
</organism>
<feature type="compositionally biased region" description="Basic and acidic residues" evidence="13">
    <location>
        <begin position="21"/>
        <end position="30"/>
    </location>
</feature>
<feature type="domain" description="C2H2-type" evidence="14">
    <location>
        <begin position="288"/>
        <end position="315"/>
    </location>
</feature>
<evidence type="ECO:0000256" key="12">
    <source>
        <dbReference type="PROSITE-ProRule" id="PRU00042"/>
    </source>
</evidence>
<dbReference type="FunFam" id="3.30.160.60:FF:000446">
    <property type="entry name" value="Zinc finger protein"/>
    <property type="match status" value="2"/>
</dbReference>
<keyword evidence="3" id="KW-0479">Metal-binding</keyword>
<keyword evidence="7" id="KW-0805">Transcription regulation</keyword>
<dbReference type="FunFam" id="3.30.160.60:FF:000870">
    <property type="entry name" value="zinc finger protein 197 isoform X1"/>
    <property type="match status" value="1"/>
</dbReference>
<dbReference type="Pfam" id="PF00096">
    <property type="entry name" value="zf-C2H2"/>
    <property type="match status" value="17"/>
</dbReference>
<evidence type="ECO:0000313" key="15">
    <source>
        <dbReference type="EMBL" id="CAL1533234.1"/>
    </source>
</evidence>
<evidence type="ECO:0000256" key="10">
    <source>
        <dbReference type="ARBA" id="ARBA00023242"/>
    </source>
</evidence>
<evidence type="ECO:0000256" key="8">
    <source>
        <dbReference type="ARBA" id="ARBA00023125"/>
    </source>
</evidence>
<evidence type="ECO:0000256" key="7">
    <source>
        <dbReference type="ARBA" id="ARBA00023015"/>
    </source>
</evidence>
<dbReference type="PROSITE" id="PS50157">
    <property type="entry name" value="ZINC_FINGER_C2H2_2"/>
    <property type="match status" value="20"/>
</dbReference>
<dbReference type="PROSITE" id="PS00028">
    <property type="entry name" value="ZINC_FINGER_C2H2_1"/>
    <property type="match status" value="23"/>
</dbReference>
<name>A0AAV2HHP9_LYMST</name>
<evidence type="ECO:0000256" key="2">
    <source>
        <dbReference type="ARBA" id="ARBA00006991"/>
    </source>
</evidence>
<evidence type="ECO:0000256" key="13">
    <source>
        <dbReference type="SAM" id="MobiDB-lite"/>
    </source>
</evidence>
<dbReference type="FunFam" id="3.30.160.60:FF:001182">
    <property type="entry name" value="Zinc finger, C2H2 type"/>
    <property type="match status" value="1"/>
</dbReference>
<keyword evidence="5 12" id="KW-0863">Zinc-finger</keyword>
<protein>
    <recommendedName>
        <fullName evidence="11">Zinc finger protein 865</fullName>
    </recommendedName>
</protein>
<dbReference type="SUPFAM" id="SSF57667">
    <property type="entry name" value="beta-beta-alpha zinc fingers"/>
    <property type="match status" value="12"/>
</dbReference>
<proteinExistence type="inferred from homology"/>
<dbReference type="FunFam" id="3.30.160.60:FF:000646">
    <property type="entry name" value="Myeloid zinc finger 1"/>
    <property type="match status" value="1"/>
</dbReference>